<dbReference type="InterPro" id="IPR036465">
    <property type="entry name" value="vWFA_dom_sf"/>
</dbReference>
<dbReference type="KEGG" id="tig:THII_3832"/>
<protein>
    <recommendedName>
        <fullName evidence="3">VWFA domain-containing protein</fullName>
    </recommendedName>
</protein>
<gene>
    <name evidence="4" type="ORF">THII_3832</name>
</gene>
<evidence type="ECO:0000256" key="2">
    <source>
        <dbReference type="SAM" id="SignalP"/>
    </source>
</evidence>
<dbReference type="PROSITE" id="PS50234">
    <property type="entry name" value="VWFA"/>
    <property type="match status" value="1"/>
</dbReference>
<dbReference type="Gene3D" id="2.60.40.3440">
    <property type="match status" value="4"/>
</dbReference>
<feature type="chain" id="PRO_5001852762" description="VWFA domain-containing protein" evidence="2">
    <location>
        <begin position="36"/>
        <end position="1393"/>
    </location>
</feature>
<evidence type="ECO:0000313" key="5">
    <source>
        <dbReference type="Proteomes" id="UP000031623"/>
    </source>
</evidence>
<evidence type="ECO:0000259" key="3">
    <source>
        <dbReference type="PROSITE" id="PS50234"/>
    </source>
</evidence>
<feature type="region of interest" description="Disordered" evidence="1">
    <location>
        <begin position="902"/>
        <end position="931"/>
    </location>
</feature>
<dbReference type="NCBIfam" id="NF012211">
    <property type="entry name" value="tand_rpt_95"/>
    <property type="match status" value="4"/>
</dbReference>
<dbReference type="Gene3D" id="3.40.50.410">
    <property type="entry name" value="von Willebrand factor, type A domain"/>
    <property type="match status" value="1"/>
</dbReference>
<reference evidence="4 5" key="1">
    <citation type="journal article" date="2014" name="ISME J.">
        <title>Ecophysiology of Thioploca ingrica as revealed by the complete genome sequence supplemented with proteomic evidence.</title>
        <authorList>
            <person name="Kojima H."/>
            <person name="Ogura Y."/>
            <person name="Yamamoto N."/>
            <person name="Togashi T."/>
            <person name="Mori H."/>
            <person name="Watanabe T."/>
            <person name="Nemoto F."/>
            <person name="Kurokawa K."/>
            <person name="Hayashi T."/>
            <person name="Fukui M."/>
        </authorList>
    </citation>
    <scope>NUCLEOTIDE SEQUENCE [LARGE SCALE GENOMIC DNA]</scope>
</reference>
<dbReference type="NCBIfam" id="TIGR01965">
    <property type="entry name" value="VCBS_repeat"/>
    <property type="match status" value="1"/>
</dbReference>
<accession>A0A090AKM6</accession>
<dbReference type="InterPro" id="IPR010221">
    <property type="entry name" value="VCBS_dom"/>
</dbReference>
<evidence type="ECO:0000313" key="4">
    <source>
        <dbReference type="EMBL" id="BAP58129.1"/>
    </source>
</evidence>
<name>A0A090AKM6_9GAMM</name>
<dbReference type="Pfam" id="PF17963">
    <property type="entry name" value="Big_9"/>
    <property type="match status" value="4"/>
</dbReference>
<evidence type="ECO:0000256" key="1">
    <source>
        <dbReference type="SAM" id="MobiDB-lite"/>
    </source>
</evidence>
<dbReference type="SMART" id="SM00327">
    <property type="entry name" value="VWA"/>
    <property type="match status" value="1"/>
</dbReference>
<dbReference type="InterPro" id="IPR044060">
    <property type="entry name" value="Bacterial_rp_domain"/>
</dbReference>
<dbReference type="STRING" id="40754.THII_3832"/>
<proteinExistence type="predicted"/>
<feature type="domain" description="VWFA" evidence="3">
    <location>
        <begin position="88"/>
        <end position="303"/>
    </location>
</feature>
<dbReference type="SUPFAM" id="SSF53300">
    <property type="entry name" value="vWA-like"/>
    <property type="match status" value="1"/>
</dbReference>
<dbReference type="EMBL" id="AP014633">
    <property type="protein sequence ID" value="BAP58129.1"/>
    <property type="molecule type" value="Genomic_DNA"/>
</dbReference>
<dbReference type="Proteomes" id="UP000031623">
    <property type="component" value="Chromosome"/>
</dbReference>
<keyword evidence="5" id="KW-1185">Reference proteome</keyword>
<dbReference type="CDD" id="cd00198">
    <property type="entry name" value="vWFA"/>
    <property type="match status" value="1"/>
</dbReference>
<feature type="signal peptide" evidence="2">
    <location>
        <begin position="1"/>
        <end position="35"/>
    </location>
</feature>
<keyword evidence="2" id="KW-0732">Signal</keyword>
<organism evidence="4 5">
    <name type="scientific">Thioploca ingrica</name>
    <dbReference type="NCBI Taxonomy" id="40754"/>
    <lineage>
        <taxon>Bacteria</taxon>
        <taxon>Pseudomonadati</taxon>
        <taxon>Pseudomonadota</taxon>
        <taxon>Gammaproteobacteria</taxon>
        <taxon>Thiotrichales</taxon>
        <taxon>Thiotrichaceae</taxon>
        <taxon>Thioploca</taxon>
    </lineage>
</organism>
<dbReference type="Pfam" id="PF18998">
    <property type="entry name" value="Flg_new_2"/>
    <property type="match status" value="5"/>
</dbReference>
<dbReference type="HOGENOM" id="CLU_254786_0_0_6"/>
<dbReference type="OrthoDB" id="5902819at2"/>
<dbReference type="InterPro" id="IPR002035">
    <property type="entry name" value="VWF_A"/>
</dbReference>
<sequence length="1393" mass="141392">MASKIKSFPKSKTHTLNKWCISLLSLGLISTSVLAGSNSTTLPNGAICAVTIESPLTGTQFTLTGDPTMDIPVEGLAGVTEGTPLVASFVYVIDISGSTADGGGTGCSPILDCERKFIKALNQEIITEGVSNEVGLVVYAATAAIADMTPTSGVQQIIAPNVGDGTYSSYLNTVVDSTVTYPAPSSTPSKINQFTNYSVGRNTDCREGLQKALTVAQATTHSPKIVVFTSDGICNEGGQTSFNAAVQALHNAGVTVHSIAVGTDSSCATNQGDGSLQQMADGTGGLCFEVPDPGNLPAIIPSFVAPVLNSLDLQVDGGAPIQILDSEISLPLPQPGPVNVDYATLAQSLGVGSHEICVTANCSAPQGPGSATQCETIEINPTPQFNLTVNLTGNGSGNVGSTPAGITCGADCNEPYNVGTNVTLTATPDANSNFTGWSGACTGTNPTATVTMDAAKNCTANFTLKQFDLTVNLTGNGSGNVGSTPAGITCGADCTEPYNVGTNVTLIATPDANSNFTGWSGACTGTNPTATVTMDAAKNCTANFVLKQFNLTVNLTGNGSGNVGSTPAGITCGADCNELYNIGTNVTLTATPDANSNFTGWSGACTGTNPTATVTMDAAKNCTANFTLKQFDLTVNLTGNGSGNVGSTPAGITCGADCTEPYNVGTNVTLIATPDANSNFTGWSGACTGTNPTATVTMDAAKNCTANFTLKQFNLTVNLTGNGSGNVGSTPAGITCGADCTEPYNVGTNVTLTATPDANSNFTGWSGACTGTNPTATVTMDAAKNCTANFTLKQFDLTVNLVGSGTVASNPAGIACGADCNELYNIGTNVTLTATPAANSNFIGWSGASCSTSTNPVITVTMDAAKTCTATFNAKPVAIDDNYTATEDQPLTIAASGVLANDNDGGDGGPLSVVSNTQPSHGTVAQNPNGSFTYTPNPNYCGTDSFTYTVSDGQATDTATVTITVACVNDPPVAVDDNYTATEDQPLTIAASGVLANDNDGGDGGPLSVVSNTQPSHGTVAQNPNGSFTYTPSPNYCGTDSFTYTVSDGQATDTATVTITVACVNDPPVAVNDSYTTNENQSLTIAAPGVLANDNDGGDGGPLSVVSNTQPSHGTVTQNANGSFTYTPNAHFSGTDSYTYTISDGQGTSTATVTINVTDVNVPPVAIDDNYTTIEDQPLTITAPGVLGNDTDSDGDSLTVVSNTQPSNGTVTQNADGSFIYTPNPDFCGVDSFTYTISDGHGGTATATVTLGVACQGLRMTGGGSLEKGTGKGKVSVTHGFELHCNPNELPNNLEVNWNNKSDKFHLETLTSATCTDNPDISEAPPVAGFDTYTGTGTGRYNGVPGATITWIFTDAGEPGKDRDYGQMTIIDANGKTVLSVTGSLNQGNHQAH</sequence>
<feature type="compositionally biased region" description="Polar residues" evidence="1">
    <location>
        <begin position="913"/>
        <end position="931"/>
    </location>
</feature>